<sequence>YKRTNKTMGWAVAKIMFLNDLEKDLMNDWHFETTPAFETKNSHFLAKVRDG</sequence>
<protein>
    <submittedName>
        <fullName evidence="1">Uncharacterized protein</fullName>
    </submittedName>
</protein>
<reference evidence="1 2" key="1">
    <citation type="journal article" date="2015" name="Nature">
        <title>rRNA introns, odd ribosomes, and small enigmatic genomes across a large radiation of phyla.</title>
        <authorList>
            <person name="Brown C.T."/>
            <person name="Hug L.A."/>
            <person name="Thomas B.C."/>
            <person name="Sharon I."/>
            <person name="Castelle C.J."/>
            <person name="Singh A."/>
            <person name="Wilkins M.J."/>
            <person name="Williams K.H."/>
            <person name="Banfield J.F."/>
        </authorList>
    </citation>
    <scope>NUCLEOTIDE SEQUENCE [LARGE SCALE GENOMIC DNA]</scope>
</reference>
<dbReference type="AlphaFoldDB" id="A0A0G1MJ86"/>
<gene>
    <name evidence="1" type="ORF">UW63_C0002G0027</name>
</gene>
<organism evidence="1 2">
    <name type="scientific">Candidatus Uhrbacteria bacterium GW2011_GWF2_44_350</name>
    <dbReference type="NCBI Taxonomy" id="1619000"/>
    <lineage>
        <taxon>Bacteria</taxon>
        <taxon>Candidatus Uhriibacteriota</taxon>
    </lineage>
</organism>
<accession>A0A0G1MJ86</accession>
<feature type="non-terminal residue" evidence="1">
    <location>
        <position position="1"/>
    </location>
</feature>
<name>A0A0G1MJ86_9BACT</name>
<dbReference type="Proteomes" id="UP000034154">
    <property type="component" value="Unassembled WGS sequence"/>
</dbReference>
<dbReference type="EMBL" id="LCJB01000002">
    <property type="protein sequence ID" value="KKT72059.1"/>
    <property type="molecule type" value="Genomic_DNA"/>
</dbReference>
<comment type="caution">
    <text evidence="1">The sequence shown here is derived from an EMBL/GenBank/DDBJ whole genome shotgun (WGS) entry which is preliminary data.</text>
</comment>
<proteinExistence type="predicted"/>
<evidence type="ECO:0000313" key="1">
    <source>
        <dbReference type="EMBL" id="KKT72059.1"/>
    </source>
</evidence>
<evidence type="ECO:0000313" key="2">
    <source>
        <dbReference type="Proteomes" id="UP000034154"/>
    </source>
</evidence>